<dbReference type="InterPro" id="IPR021878">
    <property type="entry name" value="TgpA_N"/>
</dbReference>
<feature type="transmembrane region" description="Helical" evidence="2">
    <location>
        <begin position="60"/>
        <end position="80"/>
    </location>
</feature>
<dbReference type="PANTHER" id="PTHR42736:SF1">
    <property type="entry name" value="PROTEIN-GLUTAMINE GAMMA-GLUTAMYLTRANSFERASE"/>
    <property type="match status" value="1"/>
</dbReference>
<evidence type="ECO:0000259" key="3">
    <source>
        <dbReference type="SMART" id="SM00460"/>
    </source>
</evidence>
<keyword evidence="2" id="KW-1133">Transmembrane helix</keyword>
<feature type="transmembrane region" description="Helical" evidence="2">
    <location>
        <begin position="175"/>
        <end position="192"/>
    </location>
</feature>
<feature type="compositionally biased region" description="Basic and acidic residues" evidence="1">
    <location>
        <begin position="1"/>
        <end position="11"/>
    </location>
</feature>
<dbReference type="InterPro" id="IPR002931">
    <property type="entry name" value="Transglutaminase-like"/>
</dbReference>
<dbReference type="PANTHER" id="PTHR42736">
    <property type="entry name" value="PROTEIN-GLUTAMINE GAMMA-GLUTAMYLTRANSFERASE"/>
    <property type="match status" value="1"/>
</dbReference>
<keyword evidence="2" id="KW-0472">Membrane</keyword>
<dbReference type="SMART" id="SM00460">
    <property type="entry name" value="TGc"/>
    <property type="match status" value="1"/>
</dbReference>
<reference evidence="4 5" key="1">
    <citation type="journal article" date="2019" name="Int. J. Syst. Evol. Microbiol.">
        <title>The Global Catalogue of Microorganisms (GCM) 10K type strain sequencing project: providing services to taxonomists for standard genome sequencing and annotation.</title>
        <authorList>
            <consortium name="The Broad Institute Genomics Platform"/>
            <consortium name="The Broad Institute Genome Sequencing Center for Infectious Disease"/>
            <person name="Wu L."/>
            <person name="Ma J."/>
        </authorList>
    </citation>
    <scope>NUCLEOTIDE SEQUENCE [LARGE SCALE GENOMIC DNA]</scope>
    <source>
        <strain evidence="4 5">JCM 14900</strain>
    </source>
</reference>
<evidence type="ECO:0000313" key="5">
    <source>
        <dbReference type="Proteomes" id="UP001501343"/>
    </source>
</evidence>
<dbReference type="Pfam" id="PF11992">
    <property type="entry name" value="TgpA_N"/>
    <property type="match status" value="1"/>
</dbReference>
<dbReference type="InterPro" id="IPR038765">
    <property type="entry name" value="Papain-like_cys_pep_sf"/>
</dbReference>
<feature type="transmembrane region" description="Helical" evidence="2">
    <location>
        <begin position="235"/>
        <end position="255"/>
    </location>
</feature>
<name>A0ABN2PYQ2_9MICO</name>
<dbReference type="InterPro" id="IPR052901">
    <property type="entry name" value="Bact_TGase-like"/>
</dbReference>
<feature type="transmembrane region" description="Helical" evidence="2">
    <location>
        <begin position="198"/>
        <end position="214"/>
    </location>
</feature>
<feature type="transmembrane region" description="Helical" evidence="2">
    <location>
        <begin position="92"/>
        <end position="116"/>
    </location>
</feature>
<feature type="region of interest" description="Disordered" evidence="1">
    <location>
        <begin position="1"/>
        <end position="29"/>
    </location>
</feature>
<gene>
    <name evidence="4" type="ORF">GCM10009775_33290</name>
</gene>
<dbReference type="EMBL" id="BAAAOF010000008">
    <property type="protein sequence ID" value="GAA1938485.1"/>
    <property type="molecule type" value="Genomic_DNA"/>
</dbReference>
<keyword evidence="5" id="KW-1185">Reference proteome</keyword>
<feature type="domain" description="Transglutaminase-like" evidence="3">
    <location>
        <begin position="489"/>
        <end position="564"/>
    </location>
</feature>
<proteinExistence type="predicted"/>
<keyword evidence="2" id="KW-0812">Transmembrane</keyword>
<dbReference type="Proteomes" id="UP001501343">
    <property type="component" value="Unassembled WGS sequence"/>
</dbReference>
<feature type="transmembrane region" description="Helical" evidence="2">
    <location>
        <begin position="36"/>
        <end position="54"/>
    </location>
</feature>
<dbReference type="Gene3D" id="3.10.620.30">
    <property type="match status" value="1"/>
</dbReference>
<sequence length="779" mass="81202">MSSDLRTRPQADPHPALSYAQRPGPVDENPARRRDLAVTIGLFAALVSALLPVLPVVQPGGWMLGAVILAGLILAAGYLARRRRIPAVGVSLIEAALWVMFMTGVFLNSTAILWVIPTLDTFAEVSALVDRAVIEIANGSAPLDVSPSLSILIVGAMGLLAIIVDHVVLTARMPLLASVGIIAVSLIPSIAVPGDLDVMAFVLLAASILFLIRAETSSRVPPLARAVERSAGVPATAIGIGAIAVIVALVATPLLPAPIPRTGAGVGNGPGIDASLQLGDDLRRPIEIEVMRVRTSGSEAPYLRATTLSRFDGAVWEPDNVRTEPLDRDGDLGALDIDDDVRLVESTTDVEVVNLASIWAPIPYPARSVTGLEGGWVRVPYNRTVVSQAGTAQGQQYEVVADTPRPTLEQIRATSADSAEQREELTALPEDLPPVIAETAATVTAGAGNDYDALIALQRWFRGSEFRYSLSAPVEEGFDGSGAEAVASFLEVKEGYCIHFASAFALMARTLDMPTRIVVGYLPGVPTAERIDDETVYSVPSSLLHAWPEVHFQGIGWIGFEPTNGLGNPTSFLPASVAPGQVGAPGETDPQPSASPSTGPSGGPLDAEDPRAGETAGDAVRMVNPLPTLGAVLAILLLLAVPALVREVRRRQLAAAAENGDSAAAWMTVQDAAIDVGIAVPASESPRAFAARLVADHGAPAHELGVLARAIERASYASSAVAGYWHGNDVADAAAAVRAALLRTAPPARRVLAVVAPRSLIIRPGSAYAAGAGARVRAR</sequence>
<dbReference type="SUPFAM" id="SSF54001">
    <property type="entry name" value="Cysteine proteinases"/>
    <property type="match status" value="1"/>
</dbReference>
<feature type="transmembrane region" description="Helical" evidence="2">
    <location>
        <begin position="626"/>
        <end position="645"/>
    </location>
</feature>
<protein>
    <submittedName>
        <fullName evidence="4">DUF3488 and transglutaminase-like domain-containing protein</fullName>
    </submittedName>
</protein>
<dbReference type="RefSeq" id="WP_248152221.1">
    <property type="nucleotide sequence ID" value="NZ_BAAAOF010000008.1"/>
</dbReference>
<feature type="transmembrane region" description="Helical" evidence="2">
    <location>
        <begin position="149"/>
        <end position="168"/>
    </location>
</feature>
<dbReference type="Pfam" id="PF01841">
    <property type="entry name" value="Transglut_core"/>
    <property type="match status" value="1"/>
</dbReference>
<organism evidence="4 5">
    <name type="scientific">Microbacterium aoyamense</name>
    <dbReference type="NCBI Taxonomy" id="344166"/>
    <lineage>
        <taxon>Bacteria</taxon>
        <taxon>Bacillati</taxon>
        <taxon>Actinomycetota</taxon>
        <taxon>Actinomycetes</taxon>
        <taxon>Micrococcales</taxon>
        <taxon>Microbacteriaceae</taxon>
        <taxon>Microbacterium</taxon>
    </lineage>
</organism>
<evidence type="ECO:0000313" key="4">
    <source>
        <dbReference type="EMBL" id="GAA1938485.1"/>
    </source>
</evidence>
<feature type="region of interest" description="Disordered" evidence="1">
    <location>
        <begin position="571"/>
        <end position="614"/>
    </location>
</feature>
<accession>A0ABN2PYQ2</accession>
<comment type="caution">
    <text evidence="4">The sequence shown here is derived from an EMBL/GenBank/DDBJ whole genome shotgun (WGS) entry which is preliminary data.</text>
</comment>
<evidence type="ECO:0000256" key="1">
    <source>
        <dbReference type="SAM" id="MobiDB-lite"/>
    </source>
</evidence>
<evidence type="ECO:0000256" key="2">
    <source>
        <dbReference type="SAM" id="Phobius"/>
    </source>
</evidence>